<evidence type="ECO:0000256" key="5">
    <source>
        <dbReference type="SAM" id="MobiDB-lite"/>
    </source>
</evidence>
<keyword evidence="3 6" id="KW-1133">Transmembrane helix</keyword>
<dbReference type="Gene3D" id="1.20.1250.20">
    <property type="entry name" value="MFS general substrate transporter like domains"/>
    <property type="match status" value="1"/>
</dbReference>
<gene>
    <name evidence="7" type="ORF">MPH_09607</name>
</gene>
<accession>K2S8Y3</accession>
<feature type="transmembrane region" description="Helical" evidence="6">
    <location>
        <begin position="158"/>
        <end position="180"/>
    </location>
</feature>
<feature type="transmembrane region" description="Helical" evidence="6">
    <location>
        <begin position="134"/>
        <end position="152"/>
    </location>
</feature>
<protein>
    <submittedName>
        <fullName evidence="7">Major facilitator superfamily</fullName>
    </submittedName>
</protein>
<proteinExistence type="predicted"/>
<dbReference type="PANTHER" id="PTHR10924:SF6">
    <property type="entry name" value="SOLUTE CARRIER FAMILY 49 MEMBER A3"/>
    <property type="match status" value="1"/>
</dbReference>
<dbReference type="eggNOG" id="KOG2563">
    <property type="taxonomic scope" value="Eukaryota"/>
</dbReference>
<evidence type="ECO:0000313" key="7">
    <source>
        <dbReference type="EMBL" id="EKG13325.1"/>
    </source>
</evidence>
<dbReference type="InParanoid" id="K2S8Y3"/>
<comment type="subcellular location">
    <subcellularLocation>
        <location evidence="1">Membrane</location>
        <topology evidence="1">Multi-pass membrane protein</topology>
    </subcellularLocation>
</comment>
<dbReference type="InterPro" id="IPR011701">
    <property type="entry name" value="MFS"/>
</dbReference>
<evidence type="ECO:0000256" key="2">
    <source>
        <dbReference type="ARBA" id="ARBA00022692"/>
    </source>
</evidence>
<dbReference type="InterPro" id="IPR049680">
    <property type="entry name" value="FLVCR1-2_SLC49-like"/>
</dbReference>
<dbReference type="PANTHER" id="PTHR10924">
    <property type="entry name" value="MAJOR FACILITATOR SUPERFAMILY PROTEIN-RELATED"/>
    <property type="match status" value="1"/>
</dbReference>
<dbReference type="VEuPathDB" id="FungiDB:MPH_09607"/>
<organism evidence="7 8">
    <name type="scientific">Macrophomina phaseolina (strain MS6)</name>
    <name type="common">Charcoal rot fungus</name>
    <dbReference type="NCBI Taxonomy" id="1126212"/>
    <lineage>
        <taxon>Eukaryota</taxon>
        <taxon>Fungi</taxon>
        <taxon>Dikarya</taxon>
        <taxon>Ascomycota</taxon>
        <taxon>Pezizomycotina</taxon>
        <taxon>Dothideomycetes</taxon>
        <taxon>Dothideomycetes incertae sedis</taxon>
        <taxon>Botryosphaeriales</taxon>
        <taxon>Botryosphaeriaceae</taxon>
        <taxon>Macrophomina</taxon>
    </lineage>
</organism>
<dbReference type="GO" id="GO:0022857">
    <property type="term" value="F:transmembrane transporter activity"/>
    <property type="evidence" value="ECO:0007669"/>
    <property type="project" value="InterPro"/>
</dbReference>
<keyword evidence="2 6" id="KW-0812">Transmembrane</keyword>
<feature type="transmembrane region" description="Helical" evidence="6">
    <location>
        <begin position="107"/>
        <end position="127"/>
    </location>
</feature>
<dbReference type="HOGENOM" id="CLU_1246760_0_0_1"/>
<dbReference type="SUPFAM" id="SSF103473">
    <property type="entry name" value="MFS general substrate transporter"/>
    <property type="match status" value="1"/>
</dbReference>
<dbReference type="GO" id="GO:0016020">
    <property type="term" value="C:membrane"/>
    <property type="evidence" value="ECO:0007669"/>
    <property type="project" value="UniProtKB-SubCell"/>
</dbReference>
<dbReference type="OrthoDB" id="422206at2759"/>
<name>K2S8Y3_MACPH</name>
<sequence length="250" mass="27648">MSNAHEVLGHGRDGSRDGDSIPAEAHHVQDGGHATRHAPGHYRVYKRRWFGLLQLVLLNVIISWDVGVYSHLDLHPDTDQFTQWLTFAAVSSDSAQYFRVSESTINWLSTAFLFAFVVISPAVILTLHRGPKPAIITASILTLIGNWVRYAGTRAGSHGYFGVVMFGQILIGLAQPFVLAAPTRYSDLWFTERGRISATALASLANPFGGALGQLIDPFWATKPSEVPNMVLYTAIIVRPRPERFRSTNH</sequence>
<dbReference type="AlphaFoldDB" id="K2S8Y3"/>
<evidence type="ECO:0000256" key="1">
    <source>
        <dbReference type="ARBA" id="ARBA00004141"/>
    </source>
</evidence>
<reference evidence="7 8" key="1">
    <citation type="journal article" date="2012" name="BMC Genomics">
        <title>Tools to kill: Genome of one of the most destructive plant pathogenic fungi Macrophomina phaseolina.</title>
        <authorList>
            <person name="Islam M.S."/>
            <person name="Haque M.S."/>
            <person name="Islam M.M."/>
            <person name="Emdad E.M."/>
            <person name="Halim A."/>
            <person name="Hossen Q.M.M."/>
            <person name="Hossain M.Z."/>
            <person name="Ahmed B."/>
            <person name="Rahim S."/>
            <person name="Rahman M.S."/>
            <person name="Alam M.M."/>
            <person name="Hou S."/>
            <person name="Wan X."/>
            <person name="Saito J.A."/>
            <person name="Alam M."/>
        </authorList>
    </citation>
    <scope>NUCLEOTIDE SEQUENCE [LARGE SCALE GENOMIC DNA]</scope>
    <source>
        <strain evidence="7 8">MS6</strain>
    </source>
</reference>
<feature type="compositionally biased region" description="Basic and acidic residues" evidence="5">
    <location>
        <begin position="7"/>
        <end position="30"/>
    </location>
</feature>
<feature type="region of interest" description="Disordered" evidence="5">
    <location>
        <begin position="1"/>
        <end position="35"/>
    </location>
</feature>
<dbReference type="InterPro" id="IPR036259">
    <property type="entry name" value="MFS_trans_sf"/>
</dbReference>
<dbReference type="Proteomes" id="UP000007129">
    <property type="component" value="Unassembled WGS sequence"/>
</dbReference>
<feature type="transmembrane region" description="Helical" evidence="6">
    <location>
        <begin position="49"/>
        <end position="72"/>
    </location>
</feature>
<evidence type="ECO:0000256" key="4">
    <source>
        <dbReference type="ARBA" id="ARBA00023136"/>
    </source>
</evidence>
<evidence type="ECO:0000313" key="8">
    <source>
        <dbReference type="Proteomes" id="UP000007129"/>
    </source>
</evidence>
<dbReference type="EMBL" id="AHHD01000414">
    <property type="protein sequence ID" value="EKG13325.1"/>
    <property type="molecule type" value="Genomic_DNA"/>
</dbReference>
<keyword evidence="4 6" id="KW-0472">Membrane</keyword>
<evidence type="ECO:0000256" key="3">
    <source>
        <dbReference type="ARBA" id="ARBA00022989"/>
    </source>
</evidence>
<dbReference type="STRING" id="1126212.K2S8Y3"/>
<comment type="caution">
    <text evidence="7">The sequence shown here is derived from an EMBL/GenBank/DDBJ whole genome shotgun (WGS) entry which is preliminary data.</text>
</comment>
<evidence type="ECO:0000256" key="6">
    <source>
        <dbReference type="SAM" id="Phobius"/>
    </source>
</evidence>
<dbReference type="Pfam" id="PF07690">
    <property type="entry name" value="MFS_1"/>
    <property type="match status" value="1"/>
</dbReference>